<evidence type="ECO:0000313" key="1">
    <source>
        <dbReference type="EMBL" id="GIY21581.1"/>
    </source>
</evidence>
<accession>A0AAV4RMQ9</accession>
<name>A0AAV4RMQ9_9ARAC</name>
<keyword evidence="2" id="KW-1185">Reference proteome</keyword>
<reference evidence="1 2" key="1">
    <citation type="submission" date="2021-06" db="EMBL/GenBank/DDBJ databases">
        <title>Caerostris darwini draft genome.</title>
        <authorList>
            <person name="Kono N."/>
            <person name="Arakawa K."/>
        </authorList>
    </citation>
    <scope>NUCLEOTIDE SEQUENCE [LARGE SCALE GENOMIC DNA]</scope>
</reference>
<comment type="caution">
    <text evidence="1">The sequence shown here is derived from an EMBL/GenBank/DDBJ whole genome shotgun (WGS) entry which is preliminary data.</text>
</comment>
<gene>
    <name evidence="1" type="ORF">CDAR_177771</name>
</gene>
<dbReference type="AlphaFoldDB" id="A0AAV4RMQ9"/>
<dbReference type="Proteomes" id="UP001054837">
    <property type="component" value="Unassembled WGS sequence"/>
</dbReference>
<evidence type="ECO:0000313" key="2">
    <source>
        <dbReference type="Proteomes" id="UP001054837"/>
    </source>
</evidence>
<proteinExistence type="predicted"/>
<protein>
    <submittedName>
        <fullName evidence="1">Uncharacterized protein</fullName>
    </submittedName>
</protein>
<dbReference type="EMBL" id="BPLQ01006323">
    <property type="protein sequence ID" value="GIY21581.1"/>
    <property type="molecule type" value="Genomic_DNA"/>
</dbReference>
<organism evidence="1 2">
    <name type="scientific">Caerostris darwini</name>
    <dbReference type="NCBI Taxonomy" id="1538125"/>
    <lineage>
        <taxon>Eukaryota</taxon>
        <taxon>Metazoa</taxon>
        <taxon>Ecdysozoa</taxon>
        <taxon>Arthropoda</taxon>
        <taxon>Chelicerata</taxon>
        <taxon>Arachnida</taxon>
        <taxon>Araneae</taxon>
        <taxon>Araneomorphae</taxon>
        <taxon>Entelegynae</taxon>
        <taxon>Araneoidea</taxon>
        <taxon>Araneidae</taxon>
        <taxon>Caerostris</taxon>
    </lineage>
</organism>
<sequence>MGPIAESWGDNGPSSSDIIGDALLCIRRPRRLNGACALIKKRDGDVRFRGAWESMGAWAVLEVRCVSCRSAVSILFEQHLKNNNKIINDS</sequence>